<dbReference type="EMBL" id="FQZC01000005">
    <property type="protein sequence ID" value="SHJ90676.1"/>
    <property type="molecule type" value="Genomic_DNA"/>
</dbReference>
<dbReference type="Proteomes" id="UP000184290">
    <property type="component" value="Unassembled WGS sequence"/>
</dbReference>
<name>A0ABY1IQE8_9HYPH</name>
<dbReference type="RefSeq" id="WP_060609730.1">
    <property type="nucleotide sequence ID" value="NZ_FQZC01000005.1"/>
</dbReference>
<protein>
    <submittedName>
        <fullName evidence="1">Uncharacterized protein</fullName>
    </submittedName>
</protein>
<gene>
    <name evidence="1" type="ORF">SAMN02745911_3635</name>
</gene>
<evidence type="ECO:0000313" key="1">
    <source>
        <dbReference type="EMBL" id="SHJ90676.1"/>
    </source>
</evidence>
<reference evidence="1 2" key="1">
    <citation type="submission" date="2016-11" db="EMBL/GenBank/DDBJ databases">
        <authorList>
            <person name="Varghese N."/>
            <person name="Submissions S."/>
        </authorList>
    </citation>
    <scope>NUCLEOTIDE SEQUENCE [LARGE SCALE GENOMIC DNA]</scope>
    <source>
        <strain evidence="1 2">DSM 21988</strain>
    </source>
</reference>
<accession>A0ABY1IQE8</accession>
<sequence length="103" mass="10956">MKITRSGKCKNSPKNAFVEDAVIDLIATISLKGRVEDITSLPRVPDDISEVEIINAISHGKVGAANGSITVSGVKQPFAAFMEFTSTNATLIRSLTLYSKAST</sequence>
<comment type="caution">
    <text evidence="1">The sequence shown here is derived from an EMBL/GenBank/DDBJ whole genome shotgun (WGS) entry which is preliminary data.</text>
</comment>
<keyword evidence="2" id="KW-1185">Reference proteome</keyword>
<organism evidence="1 2">
    <name type="scientific">Aureimonas altamirensis DSM 21988</name>
    <dbReference type="NCBI Taxonomy" id="1121026"/>
    <lineage>
        <taxon>Bacteria</taxon>
        <taxon>Pseudomonadati</taxon>
        <taxon>Pseudomonadota</taxon>
        <taxon>Alphaproteobacteria</taxon>
        <taxon>Hyphomicrobiales</taxon>
        <taxon>Aurantimonadaceae</taxon>
        <taxon>Aureimonas</taxon>
    </lineage>
</organism>
<evidence type="ECO:0000313" key="2">
    <source>
        <dbReference type="Proteomes" id="UP000184290"/>
    </source>
</evidence>
<proteinExistence type="predicted"/>